<accession>A0AAW2GMR5</accession>
<sequence>MHSEYHLDSDTENVPTGDLEFNTFVIEEVLISEVLERPCLWDHTMDIKIKGMDTVRKAWEEIGQVLSMYICFYIILFKFACIYLYIYM</sequence>
<evidence type="ECO:0000313" key="4">
    <source>
        <dbReference type="Proteomes" id="UP001430953"/>
    </source>
</evidence>
<dbReference type="InterPro" id="IPR006578">
    <property type="entry name" value="MADF-dom"/>
</dbReference>
<keyword evidence="4" id="KW-1185">Reference proteome</keyword>
<gene>
    <name evidence="3" type="ORF">PUN28_003594</name>
</gene>
<feature type="domain" description="MADF" evidence="2">
    <location>
        <begin position="30"/>
        <end position="67"/>
    </location>
</feature>
<evidence type="ECO:0000313" key="3">
    <source>
        <dbReference type="EMBL" id="KAL0128419.1"/>
    </source>
</evidence>
<reference evidence="3 4" key="1">
    <citation type="submission" date="2023-03" db="EMBL/GenBank/DDBJ databases">
        <title>High recombination rates correlate with genetic variation in Cardiocondyla obscurior ants.</title>
        <authorList>
            <person name="Errbii M."/>
        </authorList>
    </citation>
    <scope>NUCLEOTIDE SEQUENCE [LARGE SCALE GENOMIC DNA]</scope>
    <source>
        <strain evidence="3">Alpha-2009</strain>
        <tissue evidence="3">Whole body</tissue>
    </source>
</reference>
<keyword evidence="1" id="KW-0812">Transmembrane</keyword>
<evidence type="ECO:0000256" key="1">
    <source>
        <dbReference type="SAM" id="Phobius"/>
    </source>
</evidence>
<dbReference type="AlphaFoldDB" id="A0AAW2GMR5"/>
<organism evidence="3 4">
    <name type="scientific">Cardiocondyla obscurior</name>
    <dbReference type="NCBI Taxonomy" id="286306"/>
    <lineage>
        <taxon>Eukaryota</taxon>
        <taxon>Metazoa</taxon>
        <taxon>Ecdysozoa</taxon>
        <taxon>Arthropoda</taxon>
        <taxon>Hexapoda</taxon>
        <taxon>Insecta</taxon>
        <taxon>Pterygota</taxon>
        <taxon>Neoptera</taxon>
        <taxon>Endopterygota</taxon>
        <taxon>Hymenoptera</taxon>
        <taxon>Apocrita</taxon>
        <taxon>Aculeata</taxon>
        <taxon>Formicoidea</taxon>
        <taxon>Formicidae</taxon>
        <taxon>Myrmicinae</taxon>
        <taxon>Cardiocondyla</taxon>
    </lineage>
</organism>
<proteinExistence type="predicted"/>
<protein>
    <recommendedName>
        <fullName evidence="2">MADF domain-containing protein</fullName>
    </recommendedName>
</protein>
<dbReference type="Proteomes" id="UP001430953">
    <property type="component" value="Unassembled WGS sequence"/>
</dbReference>
<dbReference type="Pfam" id="PF10545">
    <property type="entry name" value="MADF_DNA_bdg"/>
    <property type="match status" value="1"/>
</dbReference>
<dbReference type="EMBL" id="JADYXP020000003">
    <property type="protein sequence ID" value="KAL0128419.1"/>
    <property type="molecule type" value="Genomic_DNA"/>
</dbReference>
<feature type="transmembrane region" description="Helical" evidence="1">
    <location>
        <begin position="66"/>
        <end position="86"/>
    </location>
</feature>
<keyword evidence="1" id="KW-1133">Transmembrane helix</keyword>
<keyword evidence="1" id="KW-0472">Membrane</keyword>
<comment type="caution">
    <text evidence="3">The sequence shown here is derived from an EMBL/GenBank/DDBJ whole genome shotgun (WGS) entry which is preliminary data.</text>
</comment>
<name>A0AAW2GMR5_9HYME</name>
<evidence type="ECO:0000259" key="2">
    <source>
        <dbReference type="Pfam" id="PF10545"/>
    </source>
</evidence>